<dbReference type="Pfam" id="PF05834">
    <property type="entry name" value="Lycopene_cycl"/>
    <property type="match status" value="1"/>
</dbReference>
<gene>
    <name evidence="3" type="ORF">RDB_LOCUS14997</name>
</gene>
<comment type="caution">
    <text evidence="3">The sequence shown here is derived from an EMBL/GenBank/DDBJ whole genome shotgun (WGS) entry which is preliminary data.</text>
</comment>
<reference evidence="3" key="1">
    <citation type="submission" date="2021-01" db="EMBL/GenBank/DDBJ databases">
        <authorList>
            <person name="Kaushik A."/>
        </authorList>
    </citation>
    <scope>NUCLEOTIDE SEQUENCE</scope>
    <source>
        <strain evidence="3">Type strain: AG8-Rh-89/</strain>
    </source>
</reference>
<keyword evidence="2" id="KW-0732">Signal</keyword>
<dbReference type="InterPro" id="IPR036188">
    <property type="entry name" value="FAD/NAD-bd_sf"/>
</dbReference>
<dbReference type="GO" id="GO:0016491">
    <property type="term" value="F:oxidoreductase activity"/>
    <property type="evidence" value="ECO:0007669"/>
    <property type="project" value="TreeGrafter"/>
</dbReference>
<dbReference type="SUPFAM" id="SSF51905">
    <property type="entry name" value="FAD/NAD(P)-binding domain"/>
    <property type="match status" value="1"/>
</dbReference>
<accession>A0A8H2XIV0</accession>
<dbReference type="GO" id="GO:0050660">
    <property type="term" value="F:flavin adenine dinucleotide binding"/>
    <property type="evidence" value="ECO:0007669"/>
    <property type="project" value="InterPro"/>
</dbReference>
<name>A0A8H2XIV0_9AGAM</name>
<dbReference type="PANTHER" id="PTHR11552:SF210">
    <property type="entry name" value="GLUCOSE-METHANOL-CHOLINE OXIDOREDUCTASE N-TERMINAL DOMAIN-CONTAINING PROTEIN-RELATED"/>
    <property type="match status" value="1"/>
</dbReference>
<dbReference type="Proteomes" id="UP000663850">
    <property type="component" value="Unassembled WGS sequence"/>
</dbReference>
<evidence type="ECO:0008006" key="5">
    <source>
        <dbReference type="Google" id="ProtNLM"/>
    </source>
</evidence>
<evidence type="ECO:0000256" key="1">
    <source>
        <dbReference type="ARBA" id="ARBA00010790"/>
    </source>
</evidence>
<dbReference type="InterPro" id="IPR012132">
    <property type="entry name" value="GMC_OxRdtase"/>
</dbReference>
<dbReference type="EMBL" id="CAJMWZ010000808">
    <property type="protein sequence ID" value="CAE6426147.1"/>
    <property type="molecule type" value="Genomic_DNA"/>
</dbReference>
<dbReference type="PANTHER" id="PTHR11552">
    <property type="entry name" value="GLUCOSE-METHANOL-CHOLINE GMC OXIDOREDUCTASE"/>
    <property type="match status" value="1"/>
</dbReference>
<dbReference type="Gene3D" id="3.50.50.60">
    <property type="entry name" value="FAD/NAD(P)-binding domain"/>
    <property type="match status" value="1"/>
</dbReference>
<feature type="signal peptide" evidence="2">
    <location>
        <begin position="1"/>
        <end position="18"/>
    </location>
</feature>
<sequence>MKTRDMIWALPWISAVAAVQSKSGADFSSQGFDYVVVGGGTAGLTLAARLSDNPKVSVGVIEAGPYYENDPLINTPALAGQLPGNAKYD</sequence>
<evidence type="ECO:0000313" key="4">
    <source>
        <dbReference type="Proteomes" id="UP000663850"/>
    </source>
</evidence>
<feature type="chain" id="PRO_5034937572" description="Glucose-methanol-choline oxidoreductase N-terminal domain-containing protein" evidence="2">
    <location>
        <begin position="19"/>
        <end position="89"/>
    </location>
</feature>
<dbReference type="AlphaFoldDB" id="A0A8H2XIV0"/>
<comment type="similarity">
    <text evidence="1">Belongs to the GMC oxidoreductase family.</text>
</comment>
<evidence type="ECO:0000256" key="2">
    <source>
        <dbReference type="SAM" id="SignalP"/>
    </source>
</evidence>
<evidence type="ECO:0000313" key="3">
    <source>
        <dbReference type="EMBL" id="CAE6426147.1"/>
    </source>
</evidence>
<organism evidence="3 4">
    <name type="scientific">Rhizoctonia solani</name>
    <dbReference type="NCBI Taxonomy" id="456999"/>
    <lineage>
        <taxon>Eukaryota</taxon>
        <taxon>Fungi</taxon>
        <taxon>Dikarya</taxon>
        <taxon>Basidiomycota</taxon>
        <taxon>Agaricomycotina</taxon>
        <taxon>Agaricomycetes</taxon>
        <taxon>Cantharellales</taxon>
        <taxon>Ceratobasidiaceae</taxon>
        <taxon>Rhizoctonia</taxon>
    </lineage>
</organism>
<dbReference type="Gene3D" id="3.30.560.10">
    <property type="entry name" value="Glucose Oxidase, domain 3"/>
    <property type="match status" value="1"/>
</dbReference>
<proteinExistence type="inferred from homology"/>
<protein>
    <recommendedName>
        <fullName evidence="5">Glucose-methanol-choline oxidoreductase N-terminal domain-containing protein</fullName>
    </recommendedName>
</protein>